<dbReference type="Gene3D" id="3.60.15.10">
    <property type="entry name" value="Ribonuclease Z/Hydroxyacylglutathione hydrolase-like"/>
    <property type="match status" value="1"/>
</dbReference>
<dbReference type="CDD" id="cd07714">
    <property type="entry name" value="RNaseJ_MBL-fold"/>
    <property type="match status" value="1"/>
</dbReference>
<evidence type="ECO:0000313" key="9">
    <source>
        <dbReference type="EMBL" id="PIS17903.1"/>
    </source>
</evidence>
<evidence type="ECO:0000259" key="8">
    <source>
        <dbReference type="SMART" id="SM00849"/>
    </source>
</evidence>
<dbReference type="PANTHER" id="PTHR43694:SF1">
    <property type="entry name" value="RIBONUCLEASE J"/>
    <property type="match status" value="1"/>
</dbReference>
<accession>A0A2H0WZ01</accession>
<gene>
    <name evidence="9" type="ORF">COT54_02150</name>
</gene>
<evidence type="ECO:0000256" key="3">
    <source>
        <dbReference type="ARBA" id="ARBA00022723"/>
    </source>
</evidence>
<feature type="domain" description="Metallo-beta-lactamase" evidence="8">
    <location>
        <begin position="21"/>
        <end position="217"/>
    </location>
</feature>
<evidence type="ECO:0000256" key="7">
    <source>
        <dbReference type="ARBA" id="ARBA00022884"/>
    </source>
</evidence>
<keyword evidence="7" id="KW-0694">RNA-binding</keyword>
<dbReference type="Pfam" id="PF22505">
    <property type="entry name" value="RNase_J_b_CASP"/>
    <property type="match status" value="1"/>
</dbReference>
<dbReference type="AlphaFoldDB" id="A0A2H0WZ01"/>
<dbReference type="Gene3D" id="3.10.20.580">
    <property type="match status" value="1"/>
</dbReference>
<keyword evidence="5" id="KW-0862">Zinc</keyword>
<dbReference type="InterPro" id="IPR011108">
    <property type="entry name" value="RMMBL"/>
</dbReference>
<dbReference type="Pfam" id="PF07521">
    <property type="entry name" value="RMMBL"/>
    <property type="match status" value="1"/>
</dbReference>
<dbReference type="GO" id="GO:0046872">
    <property type="term" value="F:metal ion binding"/>
    <property type="evidence" value="ECO:0007669"/>
    <property type="project" value="UniProtKB-KW"/>
</dbReference>
<sequence>MNQTPTKQIKITPLGGAPNVHDNMWVYESDNDIFIVDCGMGFPDEGVSGVDLTIPDITYLRDKQSKIRGFVVTHGHEDHIGGFPYIIPQLREGIPIYASKLTAGFIKEKFREFRIDPRILNVVKDRQPIMLGDFEVKMIPVTHSVPDTKHLIIKSPLGNIYHGSDFKFDWTPVGQELPDIQSMTRAGAEGVVLLLSDCLRSEKQGYSLSEAIVEDSFEREFRGETNRLVVTTMSSNISRIQQALWVAKRNGRKVAFVGFSVERNVKVATELGFLSLPPRLVIDKRKMGELPKDEQCLIIAGSQGQMGSSLERIATGDHQTVKLDPGDKVVFSADPIPGNEANVYRLIDLLSRHGINVSYSDISSDLHVSGHASSMELIMLMAMTKPKYVLPTGGTHRHAIQYGKLAREMGIAEDHILMPENQPIIIESGGMVHFGEPLDLKNVYVESGIVTQDDAHIMDRKMMFQEGVVVIVLGITKAGSLSSLDLIPKGITKAIDAPTMAHVKEDFAKGLGIQDLTRDRMYSKDKISKELSRLFIKHIGKNPVVIPIIIED</sequence>
<dbReference type="SUPFAM" id="SSF56281">
    <property type="entry name" value="Metallo-hydrolase/oxidoreductase"/>
    <property type="match status" value="1"/>
</dbReference>
<dbReference type="InterPro" id="IPR036866">
    <property type="entry name" value="RibonucZ/Hydroxyglut_hydro"/>
</dbReference>
<keyword evidence="2" id="KW-0540">Nuclease</keyword>
<dbReference type="InterPro" id="IPR001279">
    <property type="entry name" value="Metallo-B-lactamas"/>
</dbReference>
<dbReference type="InterPro" id="IPR041636">
    <property type="entry name" value="RNase_J_C"/>
</dbReference>
<protein>
    <recommendedName>
        <fullName evidence="8">Metallo-beta-lactamase domain-containing protein</fullName>
    </recommendedName>
</protein>
<proteinExistence type="predicted"/>
<dbReference type="Pfam" id="PF17770">
    <property type="entry name" value="RNase_J_C"/>
    <property type="match status" value="1"/>
</dbReference>
<dbReference type="InterPro" id="IPR055132">
    <property type="entry name" value="RNase_J_b_CASP"/>
</dbReference>
<dbReference type="PANTHER" id="PTHR43694">
    <property type="entry name" value="RIBONUCLEASE J"/>
    <property type="match status" value="1"/>
</dbReference>
<dbReference type="EMBL" id="PEYY01000086">
    <property type="protein sequence ID" value="PIS17903.1"/>
    <property type="molecule type" value="Genomic_DNA"/>
</dbReference>
<dbReference type="GO" id="GO:0004527">
    <property type="term" value="F:exonuclease activity"/>
    <property type="evidence" value="ECO:0007669"/>
    <property type="project" value="UniProtKB-KW"/>
</dbReference>
<evidence type="ECO:0000256" key="2">
    <source>
        <dbReference type="ARBA" id="ARBA00022722"/>
    </source>
</evidence>
<dbReference type="Gene3D" id="3.40.50.10710">
    <property type="entry name" value="Metallo-hydrolase/oxidoreductase"/>
    <property type="match status" value="1"/>
</dbReference>
<keyword evidence="1" id="KW-0963">Cytoplasm</keyword>
<name>A0A2H0WZ01_9BACT</name>
<reference evidence="10" key="1">
    <citation type="submission" date="2017-09" db="EMBL/GenBank/DDBJ databases">
        <title>Depth-based differentiation of microbial function through sediment-hosted aquifers and enrichment of novel symbionts in the deep terrestrial subsurface.</title>
        <authorList>
            <person name="Probst A.J."/>
            <person name="Ladd B."/>
            <person name="Jarett J.K."/>
            <person name="Geller-Mcgrath D.E."/>
            <person name="Sieber C.M.K."/>
            <person name="Emerson J.B."/>
            <person name="Anantharaman K."/>
            <person name="Thomas B.C."/>
            <person name="Malmstrom R."/>
            <person name="Stieglmeier M."/>
            <person name="Klingl A."/>
            <person name="Woyke T."/>
            <person name="Ryan C.M."/>
            <person name="Banfield J.F."/>
        </authorList>
    </citation>
    <scope>NUCLEOTIDE SEQUENCE [LARGE SCALE GENOMIC DNA]</scope>
</reference>
<dbReference type="GO" id="GO:0003723">
    <property type="term" value="F:RNA binding"/>
    <property type="evidence" value="ECO:0007669"/>
    <property type="project" value="UniProtKB-KW"/>
</dbReference>
<dbReference type="Proteomes" id="UP000229574">
    <property type="component" value="Unassembled WGS sequence"/>
</dbReference>
<evidence type="ECO:0000256" key="6">
    <source>
        <dbReference type="ARBA" id="ARBA00022839"/>
    </source>
</evidence>
<dbReference type="Pfam" id="PF12706">
    <property type="entry name" value="Lactamase_B_2"/>
    <property type="match status" value="1"/>
</dbReference>
<evidence type="ECO:0000256" key="1">
    <source>
        <dbReference type="ARBA" id="ARBA00022490"/>
    </source>
</evidence>
<organism evidence="9 10">
    <name type="scientific">Candidatus Collierbacteria bacterium CG09_land_8_20_14_0_10_46_12</name>
    <dbReference type="NCBI Taxonomy" id="1974533"/>
    <lineage>
        <taxon>Bacteria</taxon>
        <taxon>Candidatus Collieribacteriota</taxon>
    </lineage>
</organism>
<dbReference type="InterPro" id="IPR042173">
    <property type="entry name" value="RNase_J_2"/>
</dbReference>
<dbReference type="SMART" id="SM00849">
    <property type="entry name" value="Lactamase_B"/>
    <property type="match status" value="1"/>
</dbReference>
<dbReference type="NCBIfam" id="TIGR00649">
    <property type="entry name" value="MG423"/>
    <property type="match status" value="1"/>
</dbReference>
<evidence type="ECO:0000256" key="5">
    <source>
        <dbReference type="ARBA" id="ARBA00022833"/>
    </source>
</evidence>
<evidence type="ECO:0000256" key="4">
    <source>
        <dbReference type="ARBA" id="ARBA00022801"/>
    </source>
</evidence>
<evidence type="ECO:0000313" key="10">
    <source>
        <dbReference type="Proteomes" id="UP000229574"/>
    </source>
</evidence>
<keyword evidence="4" id="KW-0378">Hydrolase</keyword>
<keyword evidence="3" id="KW-0479">Metal-binding</keyword>
<keyword evidence="6" id="KW-0269">Exonuclease</keyword>
<dbReference type="InterPro" id="IPR004613">
    <property type="entry name" value="RNase_J"/>
</dbReference>
<comment type="caution">
    <text evidence="9">The sequence shown here is derived from an EMBL/GenBank/DDBJ whole genome shotgun (WGS) entry which is preliminary data.</text>
</comment>